<keyword evidence="3" id="KW-1185">Reference proteome</keyword>
<dbReference type="Pfam" id="PF13560">
    <property type="entry name" value="HTH_31"/>
    <property type="match status" value="1"/>
</dbReference>
<evidence type="ECO:0000313" key="2">
    <source>
        <dbReference type="EMBL" id="RSX56204.1"/>
    </source>
</evidence>
<dbReference type="PROSITE" id="PS50943">
    <property type="entry name" value="HTH_CROC1"/>
    <property type="match status" value="1"/>
</dbReference>
<dbReference type="CDD" id="cd00093">
    <property type="entry name" value="HTH_XRE"/>
    <property type="match status" value="1"/>
</dbReference>
<dbReference type="InterPro" id="IPR010982">
    <property type="entry name" value="Lambda_DNA-bd_dom_sf"/>
</dbReference>
<gene>
    <name evidence="2" type="ORF">D2E26_0767</name>
</gene>
<dbReference type="GO" id="GO:0003677">
    <property type="term" value="F:DNA binding"/>
    <property type="evidence" value="ECO:0007669"/>
    <property type="project" value="InterPro"/>
</dbReference>
<feature type="domain" description="HTH cro/C1-type" evidence="1">
    <location>
        <begin position="20"/>
        <end position="73"/>
    </location>
</feature>
<name>A0A430FTH8_9BIFI</name>
<dbReference type="EMBL" id="QXGM01000001">
    <property type="protein sequence ID" value="RSX56204.1"/>
    <property type="molecule type" value="Genomic_DNA"/>
</dbReference>
<protein>
    <submittedName>
        <fullName evidence="2">XRE family transcriptional regulator</fullName>
    </submittedName>
</protein>
<dbReference type="OrthoDB" id="6637137at2"/>
<accession>A0A430FTH8</accession>
<evidence type="ECO:0000259" key="1">
    <source>
        <dbReference type="PROSITE" id="PS50943"/>
    </source>
</evidence>
<dbReference type="Gene3D" id="1.10.260.40">
    <property type="entry name" value="lambda repressor-like DNA-binding domains"/>
    <property type="match status" value="1"/>
</dbReference>
<reference evidence="2 3" key="1">
    <citation type="submission" date="2018-09" db="EMBL/GenBank/DDBJ databases">
        <title>Characterization of the phylogenetic diversity of five novel species belonging to the genus Bifidobacterium.</title>
        <authorList>
            <person name="Lugli G.A."/>
            <person name="Duranti S."/>
            <person name="Milani C."/>
        </authorList>
    </citation>
    <scope>NUCLEOTIDE SEQUENCE [LARGE SCALE GENOMIC DNA]</scope>
    <source>
        <strain evidence="2 3">2036B</strain>
    </source>
</reference>
<dbReference type="AlphaFoldDB" id="A0A430FTH8"/>
<comment type="caution">
    <text evidence="2">The sequence shown here is derived from an EMBL/GenBank/DDBJ whole genome shotgun (WGS) entry which is preliminary data.</text>
</comment>
<dbReference type="InterPro" id="IPR001387">
    <property type="entry name" value="Cro/C1-type_HTH"/>
</dbReference>
<sequence length="101" mass="11390">MVARKMFTVSRVAKEMGKHLSVWRRTQRMTAQEMASRAGVSVATISKLENGDDTVSLRTFLNVCHALGCLDKVEEAVNPLYNDETALRIMNSGVKQRIRHK</sequence>
<dbReference type="SMART" id="SM00530">
    <property type="entry name" value="HTH_XRE"/>
    <property type="match status" value="1"/>
</dbReference>
<dbReference type="Proteomes" id="UP000287609">
    <property type="component" value="Unassembled WGS sequence"/>
</dbReference>
<evidence type="ECO:0000313" key="3">
    <source>
        <dbReference type="Proteomes" id="UP000287609"/>
    </source>
</evidence>
<dbReference type="SUPFAM" id="SSF47413">
    <property type="entry name" value="lambda repressor-like DNA-binding domains"/>
    <property type="match status" value="1"/>
</dbReference>
<organism evidence="2 3">
    <name type="scientific">Bifidobacterium dolichotidis</name>
    <dbReference type="NCBI Taxonomy" id="2306976"/>
    <lineage>
        <taxon>Bacteria</taxon>
        <taxon>Bacillati</taxon>
        <taxon>Actinomycetota</taxon>
        <taxon>Actinomycetes</taxon>
        <taxon>Bifidobacteriales</taxon>
        <taxon>Bifidobacteriaceae</taxon>
        <taxon>Bifidobacterium</taxon>
    </lineage>
</organism>
<proteinExistence type="predicted"/>